<accession>A0A0K3CVR8</accession>
<dbReference type="Proteomes" id="UP000199069">
    <property type="component" value="Unassembled WGS sequence"/>
</dbReference>
<feature type="region of interest" description="Disordered" evidence="1">
    <location>
        <begin position="71"/>
        <end position="173"/>
    </location>
</feature>
<name>A0A0K3CVR8_RHOTO</name>
<feature type="region of interest" description="Disordered" evidence="1">
    <location>
        <begin position="333"/>
        <end position="540"/>
    </location>
</feature>
<feature type="non-terminal residue" evidence="2">
    <location>
        <position position="1"/>
    </location>
</feature>
<feature type="compositionally biased region" description="Low complexity" evidence="1">
    <location>
        <begin position="128"/>
        <end position="139"/>
    </location>
</feature>
<feature type="compositionally biased region" description="Low complexity" evidence="1">
    <location>
        <begin position="423"/>
        <end position="436"/>
    </location>
</feature>
<proteinExistence type="predicted"/>
<feature type="region of interest" description="Disordered" evidence="1">
    <location>
        <begin position="1"/>
        <end position="59"/>
    </location>
</feature>
<dbReference type="AlphaFoldDB" id="A0A0K3CVR8"/>
<feature type="region of interest" description="Disordered" evidence="1">
    <location>
        <begin position="207"/>
        <end position="308"/>
    </location>
</feature>
<protein>
    <submittedName>
        <fullName evidence="2">FGENESH: predicted gene_17.130 protein</fullName>
    </submittedName>
</protein>
<sequence>TLNEPATSRFEQNGRAQPHFQFATSSSEQTALRVATAGQGEMDVQQPHPHLGGGAGLKRSMRVGADYEALEGTLKGAGRMERPADGLTAGEALPSPPPSTQKRPRPRLRPSPAPDSPSPAHQHTQSRPISSLSLAESFSSPPPPAYDSLLPSSPPSPSPTLSRSSSPTDDAQLDDLITLTRSLLLSAQAILRDGEDVRESLERIVRSGSPPRIGSGFLSGRVGAEGGEGVFGSGFEERERLEDWSESGNAAGLETARMVAGESAGVSGDAGATTGVVGESSRRRSRTTDDASPVSLRPQLATSKANTAHDLLSRVAQRQGGVSKPAATAAIAFDTSSTFDLRTPPSPPETPVKALERPATSSSLLSRRDAADSTLLSTRNPHSSFADSDAQADLESPARPAPLVPVSTPPDTPPRLSQTPELSTPSSITSSQFSSSCRRPVHHRRTSTVSSATTTSTFTSTHRSATTASLSLSSSDELLESSLSSGATSSDSTQGGGQSQARDRLKALVDGPAVAAEKGASAEGGEKAAVSSSWWGWRQG</sequence>
<reference evidence="2 3" key="1">
    <citation type="submission" date="2015-07" db="EMBL/GenBank/DDBJ databases">
        <authorList>
            <person name="Cajimat M.N.B."/>
            <person name="Milazzo M.L."/>
            <person name="Fulhorst C.F."/>
        </authorList>
    </citation>
    <scope>NUCLEOTIDE SEQUENCE [LARGE SCALE GENOMIC DNA]</scope>
    <source>
        <strain evidence="2">Single colony</strain>
    </source>
</reference>
<organism evidence="2 3">
    <name type="scientific">Rhodotorula toruloides</name>
    <name type="common">Yeast</name>
    <name type="synonym">Rhodosporidium toruloides</name>
    <dbReference type="NCBI Taxonomy" id="5286"/>
    <lineage>
        <taxon>Eukaryota</taxon>
        <taxon>Fungi</taxon>
        <taxon>Dikarya</taxon>
        <taxon>Basidiomycota</taxon>
        <taxon>Pucciniomycotina</taxon>
        <taxon>Microbotryomycetes</taxon>
        <taxon>Sporidiobolales</taxon>
        <taxon>Sporidiobolaceae</taxon>
        <taxon>Rhodotorula</taxon>
    </lineage>
</organism>
<keyword evidence="3" id="KW-1185">Reference proteome</keyword>
<feature type="compositionally biased region" description="Basic and acidic residues" evidence="1">
    <location>
        <begin position="280"/>
        <end position="289"/>
    </location>
</feature>
<feature type="compositionally biased region" description="Polar residues" evidence="1">
    <location>
        <begin position="374"/>
        <end position="386"/>
    </location>
</feature>
<feature type="compositionally biased region" description="Polar residues" evidence="1">
    <location>
        <begin position="1"/>
        <end position="15"/>
    </location>
</feature>
<feature type="compositionally biased region" description="Gly residues" evidence="1">
    <location>
        <begin position="223"/>
        <end position="232"/>
    </location>
</feature>
<dbReference type="EMBL" id="CWKI01000017">
    <property type="protein sequence ID" value="CTR11411.1"/>
    <property type="molecule type" value="Genomic_DNA"/>
</dbReference>
<evidence type="ECO:0000256" key="1">
    <source>
        <dbReference type="SAM" id="MobiDB-lite"/>
    </source>
</evidence>
<gene>
    <name evidence="2" type="primary">FGENESH: predicted gene_17.130</name>
    <name evidence="2" type="ORF">BN2166_0072720</name>
</gene>
<evidence type="ECO:0000313" key="2">
    <source>
        <dbReference type="EMBL" id="CTR11411.1"/>
    </source>
</evidence>
<feature type="compositionally biased region" description="Pro residues" evidence="1">
    <location>
        <begin position="399"/>
        <end position="413"/>
    </location>
</feature>
<feature type="compositionally biased region" description="Low complexity" evidence="1">
    <location>
        <begin position="447"/>
        <end position="493"/>
    </location>
</feature>
<feature type="compositionally biased region" description="Low complexity" evidence="1">
    <location>
        <begin position="513"/>
        <end position="533"/>
    </location>
</feature>
<evidence type="ECO:0000313" key="3">
    <source>
        <dbReference type="Proteomes" id="UP000199069"/>
    </source>
</evidence>